<protein>
    <submittedName>
        <fullName evidence="1">Uncharacterized protein</fullName>
    </submittedName>
</protein>
<dbReference type="InParanoid" id="A0A7M7KTG1"/>
<dbReference type="GeneID" id="111254793"/>
<dbReference type="Proteomes" id="UP000594260">
    <property type="component" value="Unplaced"/>
</dbReference>
<accession>A0A7M7KTG1</accession>
<sequence length="102" mass="11749">MPQLLLSNTSMMAIVTAFSHDEREDAKIHKESIDKCTILGKMKSGRLARKDEQLILKTVEGRKKFGVYIETFINELKDVYELSTVHEKAKTKVLFRADNFDD</sequence>
<dbReference type="RefSeq" id="XP_022671750.1">
    <property type="nucleotide sequence ID" value="XM_022816015.1"/>
</dbReference>
<name>A0A7M7KTG1_VARDE</name>
<reference evidence="1" key="1">
    <citation type="submission" date="2021-01" db="UniProtKB">
        <authorList>
            <consortium name="EnsemblMetazoa"/>
        </authorList>
    </citation>
    <scope>IDENTIFICATION</scope>
</reference>
<evidence type="ECO:0000313" key="2">
    <source>
        <dbReference type="Proteomes" id="UP000594260"/>
    </source>
</evidence>
<proteinExistence type="predicted"/>
<keyword evidence="2" id="KW-1185">Reference proteome</keyword>
<dbReference type="EnsemblMetazoa" id="XM_022816015">
    <property type="protein sequence ID" value="XP_022671750"/>
    <property type="gene ID" value="LOC111254793"/>
</dbReference>
<evidence type="ECO:0000313" key="1">
    <source>
        <dbReference type="EnsemblMetazoa" id="XP_022671750"/>
    </source>
</evidence>
<dbReference type="KEGG" id="vde:111254793"/>
<organism evidence="1 2">
    <name type="scientific">Varroa destructor</name>
    <name type="common">Honeybee mite</name>
    <dbReference type="NCBI Taxonomy" id="109461"/>
    <lineage>
        <taxon>Eukaryota</taxon>
        <taxon>Metazoa</taxon>
        <taxon>Ecdysozoa</taxon>
        <taxon>Arthropoda</taxon>
        <taxon>Chelicerata</taxon>
        <taxon>Arachnida</taxon>
        <taxon>Acari</taxon>
        <taxon>Parasitiformes</taxon>
        <taxon>Mesostigmata</taxon>
        <taxon>Gamasina</taxon>
        <taxon>Dermanyssoidea</taxon>
        <taxon>Varroidae</taxon>
        <taxon>Varroa</taxon>
    </lineage>
</organism>
<dbReference type="AlphaFoldDB" id="A0A7M7KTG1"/>